<feature type="region of interest" description="Disordered" evidence="2">
    <location>
        <begin position="1"/>
        <end position="21"/>
    </location>
</feature>
<dbReference type="PANTHER" id="PTHR48101">
    <property type="entry name" value="METHYLMALONYL-COA MUTASE, MITOCHONDRIAL-RELATED"/>
    <property type="match status" value="1"/>
</dbReference>
<dbReference type="NCBIfam" id="TIGR00641">
    <property type="entry name" value="acid_CoA_mut_N"/>
    <property type="match status" value="1"/>
</dbReference>
<dbReference type="GO" id="GO:0004494">
    <property type="term" value="F:methylmalonyl-CoA mutase activity"/>
    <property type="evidence" value="ECO:0007669"/>
    <property type="project" value="InterPro"/>
</dbReference>
<feature type="domain" description="Methylmalonyl-CoA mutase alpha/beta chain catalytic" evidence="3">
    <location>
        <begin position="8"/>
        <end position="501"/>
    </location>
</feature>
<name>A0A2J0QBF9_9BACT</name>
<gene>
    <name evidence="4" type="ORF">COV29_02545</name>
</gene>
<keyword evidence="1" id="KW-0413">Isomerase</keyword>
<dbReference type="GO" id="GO:0031419">
    <property type="term" value="F:cobalamin binding"/>
    <property type="evidence" value="ECO:0007669"/>
    <property type="project" value="InterPro"/>
</dbReference>
<dbReference type="EMBL" id="PCXQ01000004">
    <property type="protein sequence ID" value="PJE51129.1"/>
    <property type="molecule type" value="Genomic_DNA"/>
</dbReference>
<dbReference type="InterPro" id="IPR006099">
    <property type="entry name" value="MeMalonylCoA_mutase_a/b_cat"/>
</dbReference>
<reference evidence="4 5" key="1">
    <citation type="submission" date="2017-09" db="EMBL/GenBank/DDBJ databases">
        <title>Depth-based differentiation of microbial function through sediment-hosted aquifers and enrichment of novel symbionts in the deep terrestrial subsurface.</title>
        <authorList>
            <person name="Probst A.J."/>
            <person name="Ladd B."/>
            <person name="Jarett J.K."/>
            <person name="Geller-Mcgrath D.E."/>
            <person name="Sieber C.M."/>
            <person name="Emerson J.B."/>
            <person name="Anantharaman K."/>
            <person name="Thomas B.C."/>
            <person name="Malmstrom R."/>
            <person name="Stieglmeier M."/>
            <person name="Klingl A."/>
            <person name="Woyke T."/>
            <person name="Ryan C.M."/>
            <person name="Banfield J.F."/>
        </authorList>
    </citation>
    <scope>NUCLEOTIDE SEQUENCE [LARGE SCALE GENOMIC DNA]</scope>
    <source>
        <strain evidence="4">CG10_big_fil_rev_8_21_14_0_10_36_16</strain>
    </source>
</reference>
<evidence type="ECO:0000256" key="2">
    <source>
        <dbReference type="SAM" id="MobiDB-lite"/>
    </source>
</evidence>
<sequence>MPKKYTPGKPGEFPFTRGTRSLGYQDPKKKFWTMRMFSGFGSAENTNERFKKLLSEGETGLSTAFDMPTLLGLDSDDPRAKWDIGKGGVAVCTLEDMEVLFKDIPLDKVTTSMTINAPAAVLLAMYIAVAEKKGISKNQIGGTIQNDILKEYIAQKEWIFPPLPSVRLIVDTIEYCSEFVPRWNTVSISGYHIREAGATAVQELAFTLADGIAYVEACIKRGLRIDDFASRLSFFFDFHNNFFEEIAKLRAARYLWAHIIKERFGAQNTRSMMCRMHVQTAGCTLTHQQPLNNIVRVAIQALGAVLGNTQSLHTNSYDEELCLPSEEAVIIALRTQQIIAHETGIANVPDPLGGSPYIEGLTKKLIEDARDYIKKIDDMGGMIKAIEKGFPQKEIRDSAWLDKKFQDDKTKIVVGANKFNDTSEEESCGNFEIDPQAQTRQLERLKAFKARKNSKLVKESLLEIKIAAMENKNLMPYLIEAVKNNVTLGEICTSLKKVFGEYQEVAN</sequence>
<accession>A0A2J0QBF9</accession>
<dbReference type="InterPro" id="IPR016176">
    <property type="entry name" value="Cbl-dep_enz_cat"/>
</dbReference>
<dbReference type="InterPro" id="IPR006098">
    <property type="entry name" value="MMCoA_mutase_a_cat"/>
</dbReference>
<dbReference type="Gene3D" id="3.20.20.240">
    <property type="entry name" value="Methylmalonyl-CoA mutase"/>
    <property type="match status" value="1"/>
</dbReference>
<protein>
    <submittedName>
        <fullName evidence="4">Methylmalonyl-CoA mutase</fullName>
    </submittedName>
</protein>
<organism evidence="4 5">
    <name type="scientific">Candidatus Yanofskybacteria bacterium CG10_big_fil_rev_8_21_14_0_10_36_16</name>
    <dbReference type="NCBI Taxonomy" id="1975096"/>
    <lineage>
        <taxon>Bacteria</taxon>
        <taxon>Candidatus Yanofskyibacteriota</taxon>
    </lineage>
</organism>
<evidence type="ECO:0000313" key="4">
    <source>
        <dbReference type="EMBL" id="PJE51129.1"/>
    </source>
</evidence>
<comment type="caution">
    <text evidence="4">The sequence shown here is derived from an EMBL/GenBank/DDBJ whole genome shotgun (WGS) entry which is preliminary data.</text>
</comment>
<evidence type="ECO:0000256" key="1">
    <source>
        <dbReference type="ARBA" id="ARBA00023235"/>
    </source>
</evidence>
<dbReference type="Proteomes" id="UP000228496">
    <property type="component" value="Unassembled WGS sequence"/>
</dbReference>
<evidence type="ECO:0000313" key="5">
    <source>
        <dbReference type="Proteomes" id="UP000228496"/>
    </source>
</evidence>
<dbReference type="PANTHER" id="PTHR48101:SF1">
    <property type="entry name" value="METHYLMALONYL-COA MUTASE, LARGE SUBUNIT"/>
    <property type="match status" value="1"/>
</dbReference>
<proteinExistence type="predicted"/>
<dbReference type="Pfam" id="PF01642">
    <property type="entry name" value="MM_CoA_mutase"/>
    <property type="match status" value="1"/>
</dbReference>
<dbReference type="SUPFAM" id="SSF51703">
    <property type="entry name" value="Cobalamin (vitamin B12)-dependent enzymes"/>
    <property type="match status" value="1"/>
</dbReference>
<dbReference type="AlphaFoldDB" id="A0A2J0QBF9"/>
<evidence type="ECO:0000259" key="3">
    <source>
        <dbReference type="Pfam" id="PF01642"/>
    </source>
</evidence>